<dbReference type="GO" id="GO:0006417">
    <property type="term" value="P:regulation of translation"/>
    <property type="evidence" value="ECO:0007669"/>
    <property type="project" value="TreeGrafter"/>
</dbReference>
<accession>A0A9P6MN74</accession>
<name>A0A9P6MN74_9FUNG</name>
<dbReference type="PANTHER" id="PTHR23346:SF7">
    <property type="entry name" value="STALLED RIBOSOME SENSOR GCN1"/>
    <property type="match status" value="1"/>
</dbReference>
<sequence length="249" mass="27206">MWLASAKLLGAFCKHQNTEEAAYLIQTQILGENVPLSASMLAINSVLVESPKLFIDTGYVQEIANAALAAIPNPIENSSTAGVLAIGKIIVNEAYQVDQELVGELINKLCIALSQDITTESKRLILVCIRAVARQAPWLIEPRLSQVVPVIMTSVRERVIPVKLAAERALLFSLQLQKDDSVYQTYLGTIDTTANKALADYHRRILSKLALNERARLEQLHGQEDAEAIEEDAEVFSVGGLNVGTADDE</sequence>
<dbReference type="InterPro" id="IPR011989">
    <property type="entry name" value="ARM-like"/>
</dbReference>
<dbReference type="GO" id="GO:0034198">
    <property type="term" value="P:cellular response to amino acid starvation"/>
    <property type="evidence" value="ECO:0007669"/>
    <property type="project" value="TreeGrafter"/>
</dbReference>
<dbReference type="Gene3D" id="1.25.10.10">
    <property type="entry name" value="Leucine-rich Repeat Variant"/>
    <property type="match status" value="1"/>
</dbReference>
<dbReference type="Proteomes" id="UP000703661">
    <property type="component" value="Unassembled WGS sequence"/>
</dbReference>
<dbReference type="PANTHER" id="PTHR23346">
    <property type="entry name" value="TRANSLATIONAL ACTIVATOR GCN1-RELATED"/>
    <property type="match status" value="1"/>
</dbReference>
<dbReference type="AlphaFoldDB" id="A0A9P6MN74"/>
<dbReference type="InterPro" id="IPR016024">
    <property type="entry name" value="ARM-type_fold"/>
</dbReference>
<keyword evidence="3" id="KW-1185">Reference proteome</keyword>
<dbReference type="EMBL" id="JAAAID010002084">
    <property type="protein sequence ID" value="KAG0008007.1"/>
    <property type="molecule type" value="Genomic_DNA"/>
</dbReference>
<proteinExistence type="predicted"/>
<dbReference type="GO" id="GO:0019887">
    <property type="term" value="F:protein kinase regulator activity"/>
    <property type="evidence" value="ECO:0007669"/>
    <property type="project" value="TreeGrafter"/>
</dbReference>
<comment type="caution">
    <text evidence="2">The sequence shown here is derived from an EMBL/GenBank/DDBJ whole genome shotgun (WGS) entry which is preliminary data.</text>
</comment>
<organism evidence="2 3">
    <name type="scientific">Entomortierella chlamydospora</name>
    <dbReference type="NCBI Taxonomy" id="101097"/>
    <lineage>
        <taxon>Eukaryota</taxon>
        <taxon>Fungi</taxon>
        <taxon>Fungi incertae sedis</taxon>
        <taxon>Mucoromycota</taxon>
        <taxon>Mortierellomycotina</taxon>
        <taxon>Mortierellomycetes</taxon>
        <taxon>Mortierellales</taxon>
        <taxon>Mortierellaceae</taxon>
        <taxon>Entomortierella</taxon>
    </lineage>
</organism>
<evidence type="ECO:0000313" key="3">
    <source>
        <dbReference type="Proteomes" id="UP000703661"/>
    </source>
</evidence>
<protein>
    <submittedName>
        <fullName evidence="2">Translational activator of GCN4</fullName>
    </submittedName>
</protein>
<keyword evidence="1" id="KW-0677">Repeat</keyword>
<evidence type="ECO:0000313" key="2">
    <source>
        <dbReference type="EMBL" id="KAG0008007.1"/>
    </source>
</evidence>
<gene>
    <name evidence="2" type="primary">GCN1_2</name>
    <name evidence="2" type="ORF">BGZ80_003970</name>
</gene>
<dbReference type="Pfam" id="PF25786">
    <property type="entry name" value="HEAT_GCN1_C"/>
    <property type="match status" value="1"/>
</dbReference>
<dbReference type="SUPFAM" id="SSF48371">
    <property type="entry name" value="ARM repeat"/>
    <property type="match status" value="1"/>
</dbReference>
<reference evidence="2" key="1">
    <citation type="journal article" date="2020" name="Fungal Divers.">
        <title>Resolving the Mortierellaceae phylogeny through synthesis of multi-gene phylogenetics and phylogenomics.</title>
        <authorList>
            <person name="Vandepol N."/>
            <person name="Liber J."/>
            <person name="Desiro A."/>
            <person name="Na H."/>
            <person name="Kennedy M."/>
            <person name="Barry K."/>
            <person name="Grigoriev I.V."/>
            <person name="Miller A.N."/>
            <person name="O'Donnell K."/>
            <person name="Stajich J.E."/>
            <person name="Bonito G."/>
        </authorList>
    </citation>
    <scope>NUCLEOTIDE SEQUENCE</scope>
    <source>
        <strain evidence="2">NRRL 2769</strain>
    </source>
</reference>
<evidence type="ECO:0000256" key="1">
    <source>
        <dbReference type="ARBA" id="ARBA00022737"/>
    </source>
</evidence>
<dbReference type="GO" id="GO:0005829">
    <property type="term" value="C:cytosol"/>
    <property type="evidence" value="ECO:0007669"/>
    <property type="project" value="TreeGrafter"/>
</dbReference>